<comment type="caution">
    <text evidence="8">The sequence shown here is derived from an EMBL/GenBank/DDBJ whole genome shotgun (WGS) entry which is preliminary data.</text>
</comment>
<name>A0ABW6NCB4_9NOCA</name>
<keyword evidence="2 7" id="KW-0349">Heme</keyword>
<keyword evidence="3 7" id="KW-0479">Metal-binding</keyword>
<keyword evidence="5 7" id="KW-0408">Iron</keyword>
<dbReference type="PRINTS" id="PR00385">
    <property type="entry name" value="P450"/>
</dbReference>
<dbReference type="InterPro" id="IPR036396">
    <property type="entry name" value="Cyt_P450_sf"/>
</dbReference>
<keyword evidence="4 7" id="KW-0560">Oxidoreductase</keyword>
<organism evidence="8 9">
    <name type="scientific">Nocardia africana</name>
    <dbReference type="NCBI Taxonomy" id="134964"/>
    <lineage>
        <taxon>Bacteria</taxon>
        <taxon>Bacillati</taxon>
        <taxon>Actinomycetota</taxon>
        <taxon>Actinomycetes</taxon>
        <taxon>Mycobacteriales</taxon>
        <taxon>Nocardiaceae</taxon>
        <taxon>Nocardia</taxon>
    </lineage>
</organism>
<dbReference type="EC" id="1.14.-.-" evidence="8"/>
<dbReference type="PANTHER" id="PTHR46696">
    <property type="entry name" value="P450, PUTATIVE (EUROFUNG)-RELATED"/>
    <property type="match status" value="1"/>
</dbReference>
<dbReference type="PRINTS" id="PR00359">
    <property type="entry name" value="BP450"/>
</dbReference>
<evidence type="ECO:0000256" key="3">
    <source>
        <dbReference type="ARBA" id="ARBA00022723"/>
    </source>
</evidence>
<dbReference type="Pfam" id="PF00067">
    <property type="entry name" value="p450"/>
    <property type="match status" value="1"/>
</dbReference>
<evidence type="ECO:0000256" key="1">
    <source>
        <dbReference type="ARBA" id="ARBA00010617"/>
    </source>
</evidence>
<accession>A0ABW6NCB4</accession>
<dbReference type="CDD" id="cd11030">
    <property type="entry name" value="CYP105-like"/>
    <property type="match status" value="1"/>
</dbReference>
<dbReference type="SUPFAM" id="SSF48264">
    <property type="entry name" value="Cytochrome P450"/>
    <property type="match status" value="1"/>
</dbReference>
<comment type="similarity">
    <text evidence="1 7">Belongs to the cytochrome P450 family.</text>
</comment>
<reference evidence="8 9" key="1">
    <citation type="submission" date="2024-10" db="EMBL/GenBank/DDBJ databases">
        <title>The Natural Products Discovery Center: Release of the First 8490 Sequenced Strains for Exploring Actinobacteria Biosynthetic Diversity.</title>
        <authorList>
            <person name="Kalkreuter E."/>
            <person name="Kautsar S.A."/>
            <person name="Yang D."/>
            <person name="Bader C.D."/>
            <person name="Teijaro C.N."/>
            <person name="Fluegel L."/>
            <person name="Davis C.M."/>
            <person name="Simpson J.R."/>
            <person name="Lauterbach L."/>
            <person name="Steele A.D."/>
            <person name="Gui C."/>
            <person name="Meng S."/>
            <person name="Li G."/>
            <person name="Viehrig K."/>
            <person name="Ye F."/>
            <person name="Su P."/>
            <person name="Kiefer A.F."/>
            <person name="Nichols A."/>
            <person name="Cepeda A.J."/>
            <person name="Yan W."/>
            <person name="Fan B."/>
            <person name="Jiang Y."/>
            <person name="Adhikari A."/>
            <person name="Zheng C.-J."/>
            <person name="Schuster L."/>
            <person name="Cowan T.M."/>
            <person name="Smanski M.J."/>
            <person name="Chevrette M.G."/>
            <person name="De Carvalho L.P.S."/>
            <person name="Shen B."/>
        </authorList>
    </citation>
    <scope>NUCLEOTIDE SEQUENCE [LARGE SCALE GENOMIC DNA]</scope>
    <source>
        <strain evidence="8 9">NPDC004550</strain>
    </source>
</reference>
<protein>
    <submittedName>
        <fullName evidence="8">Cytochrome P450</fullName>
        <ecNumber evidence="8">1.14.-.-</ecNumber>
    </submittedName>
</protein>
<dbReference type="InterPro" id="IPR002397">
    <property type="entry name" value="Cyt_P450_B"/>
</dbReference>
<evidence type="ECO:0000256" key="4">
    <source>
        <dbReference type="ARBA" id="ARBA00023002"/>
    </source>
</evidence>
<dbReference type="GO" id="GO:0016491">
    <property type="term" value="F:oxidoreductase activity"/>
    <property type="evidence" value="ECO:0007669"/>
    <property type="project" value="UniProtKB-KW"/>
</dbReference>
<dbReference type="InterPro" id="IPR017972">
    <property type="entry name" value="Cyt_P450_CS"/>
</dbReference>
<evidence type="ECO:0000256" key="7">
    <source>
        <dbReference type="RuleBase" id="RU000461"/>
    </source>
</evidence>
<dbReference type="Gene3D" id="1.10.630.10">
    <property type="entry name" value="Cytochrome P450"/>
    <property type="match status" value="1"/>
</dbReference>
<evidence type="ECO:0000256" key="5">
    <source>
        <dbReference type="ARBA" id="ARBA00023004"/>
    </source>
</evidence>
<sequence length="400" mass="45002">MPVDTQTQTPAFPFDRTDELAPPREYALLRESSPAARITLYDGAEAWLLTRYEDVKAALSDQRFSADARNPGFPFVSGALRASVGHKHIPFLRLDPPEHDRLRRMLSREFIVKRIDGLRPAIETIVDRFIEQLLSAGEPADLIANFALPIPSAVIAELLGVPYSDHEYFQDRGRRMLSSEFTLEQSAQAVIELREYLGTLAELKRNDPGDDVLSRLVLEREATGELDREDLKSSALLLLVAGHETTANMIGLGVYTLLRHPDQHALLHADPDLIKQVVEELLRFLSIVHTGVPRVALEDVRIGDTLIRRGEGVIASIPAANWDGSAFTDPHRFDIRREPNRHLAFGFGIHQCLGQPLARKELEIALTRLFERVPTLRLAEEQTFGPEKSVYGLHRLQVSW</sequence>
<dbReference type="PROSITE" id="PS00086">
    <property type="entry name" value="CYTOCHROME_P450"/>
    <property type="match status" value="1"/>
</dbReference>
<gene>
    <name evidence="8" type="ORF">ACFYTH_05380</name>
</gene>
<evidence type="ECO:0000313" key="9">
    <source>
        <dbReference type="Proteomes" id="UP001601521"/>
    </source>
</evidence>
<dbReference type="RefSeq" id="WP_387249467.1">
    <property type="nucleotide sequence ID" value="NZ_JBIALX010000002.1"/>
</dbReference>
<proteinExistence type="inferred from homology"/>
<evidence type="ECO:0000313" key="8">
    <source>
        <dbReference type="EMBL" id="MFF0452787.1"/>
    </source>
</evidence>
<keyword evidence="6 7" id="KW-0503">Monooxygenase</keyword>
<evidence type="ECO:0000256" key="2">
    <source>
        <dbReference type="ARBA" id="ARBA00022617"/>
    </source>
</evidence>
<dbReference type="InterPro" id="IPR001128">
    <property type="entry name" value="Cyt_P450"/>
</dbReference>
<dbReference type="Proteomes" id="UP001601521">
    <property type="component" value="Unassembled WGS sequence"/>
</dbReference>
<evidence type="ECO:0000256" key="6">
    <source>
        <dbReference type="ARBA" id="ARBA00023033"/>
    </source>
</evidence>
<keyword evidence="9" id="KW-1185">Reference proteome</keyword>
<dbReference type="PANTHER" id="PTHR46696:SF1">
    <property type="entry name" value="CYTOCHROME P450 YJIB-RELATED"/>
    <property type="match status" value="1"/>
</dbReference>
<dbReference type="EMBL" id="JBIALX010000002">
    <property type="protein sequence ID" value="MFF0452787.1"/>
    <property type="molecule type" value="Genomic_DNA"/>
</dbReference>